<proteinExistence type="predicted"/>
<evidence type="ECO:0000313" key="2">
    <source>
        <dbReference type="Proteomes" id="UP000298656"/>
    </source>
</evidence>
<keyword evidence="2" id="KW-1185">Reference proteome</keyword>
<dbReference type="OrthoDB" id="9104351at2"/>
<reference evidence="1 2" key="1">
    <citation type="submission" date="2019-05" db="EMBL/GenBank/DDBJ databases">
        <title>Burkholderia sp. DHOD12, isolated from subtropical forest soil.</title>
        <authorList>
            <person name="Gao Z.-H."/>
            <person name="Qiu L.-H."/>
        </authorList>
    </citation>
    <scope>NUCLEOTIDE SEQUENCE [LARGE SCALE GENOMIC DNA]</scope>
    <source>
        <strain evidence="1 2">DHOD12</strain>
    </source>
</reference>
<evidence type="ECO:0000313" key="1">
    <source>
        <dbReference type="EMBL" id="QCP49378.1"/>
    </source>
</evidence>
<sequence length="66" mass="7188">MSKYFLEGREVPETDAASAWFAHAASSGIEISRAIDIWEDAATLEGDNSRLAVGEAGIRIEFTTKK</sequence>
<dbReference type="EMBL" id="CP040077">
    <property type="protein sequence ID" value="QCP49378.1"/>
    <property type="molecule type" value="Genomic_DNA"/>
</dbReference>
<protein>
    <submittedName>
        <fullName evidence="1">Uncharacterized protein</fullName>
    </submittedName>
</protein>
<dbReference type="Proteomes" id="UP000298656">
    <property type="component" value="Chromosome 1"/>
</dbReference>
<gene>
    <name evidence="1" type="ORF">FAZ95_09465</name>
</gene>
<dbReference type="AlphaFoldDB" id="A0A4P8IKJ2"/>
<organism evidence="1 2">
    <name type="scientific">Trinickia violacea</name>
    <dbReference type="NCBI Taxonomy" id="2571746"/>
    <lineage>
        <taxon>Bacteria</taxon>
        <taxon>Pseudomonadati</taxon>
        <taxon>Pseudomonadota</taxon>
        <taxon>Betaproteobacteria</taxon>
        <taxon>Burkholderiales</taxon>
        <taxon>Burkholderiaceae</taxon>
        <taxon>Trinickia</taxon>
    </lineage>
</organism>
<name>A0A4P8IKJ2_9BURK</name>
<accession>A0A4P8IKJ2</accession>
<dbReference type="KEGG" id="tvl:FAZ95_09465"/>
<dbReference type="RefSeq" id="WP_137332207.1">
    <property type="nucleotide sequence ID" value="NZ_CP040077.1"/>
</dbReference>